<dbReference type="Gramene" id="rna-AYBTSS11_LOCUS26917">
    <property type="protein sequence ID" value="CAJ1974832.1"/>
    <property type="gene ID" value="gene-AYBTSS11_LOCUS26917"/>
</dbReference>
<evidence type="ECO:0000256" key="3">
    <source>
        <dbReference type="PROSITE-ProRule" id="PRU00176"/>
    </source>
</evidence>
<organism evidence="6 7">
    <name type="scientific">Sphenostylis stenocarpa</name>
    <dbReference type="NCBI Taxonomy" id="92480"/>
    <lineage>
        <taxon>Eukaryota</taxon>
        <taxon>Viridiplantae</taxon>
        <taxon>Streptophyta</taxon>
        <taxon>Embryophyta</taxon>
        <taxon>Tracheophyta</taxon>
        <taxon>Spermatophyta</taxon>
        <taxon>Magnoliopsida</taxon>
        <taxon>eudicotyledons</taxon>
        <taxon>Gunneridae</taxon>
        <taxon>Pentapetalae</taxon>
        <taxon>rosids</taxon>
        <taxon>fabids</taxon>
        <taxon>Fabales</taxon>
        <taxon>Fabaceae</taxon>
        <taxon>Papilionoideae</taxon>
        <taxon>50 kb inversion clade</taxon>
        <taxon>NPAAA clade</taxon>
        <taxon>indigoferoid/millettioid clade</taxon>
        <taxon>Phaseoleae</taxon>
        <taxon>Sphenostylis</taxon>
    </lineage>
</organism>
<keyword evidence="2 3" id="KW-0694">RNA-binding</keyword>
<protein>
    <submittedName>
        <fullName evidence="6">Uncharacterized protein</fullName>
    </submittedName>
</protein>
<dbReference type="PANTHER" id="PTHR24012">
    <property type="entry name" value="RNA BINDING PROTEIN"/>
    <property type="match status" value="1"/>
</dbReference>
<dbReference type="PROSITE" id="PS50006">
    <property type="entry name" value="FHA_DOMAIN"/>
    <property type="match status" value="1"/>
</dbReference>
<dbReference type="Proteomes" id="UP001189624">
    <property type="component" value="Chromosome 9"/>
</dbReference>
<keyword evidence="1" id="KW-0677">Repeat</keyword>
<dbReference type="Pfam" id="PF00076">
    <property type="entry name" value="RRM_1"/>
    <property type="match status" value="2"/>
</dbReference>
<dbReference type="GO" id="GO:0003723">
    <property type="term" value="F:RNA binding"/>
    <property type="evidence" value="ECO:0007669"/>
    <property type="project" value="UniProtKB-UniRule"/>
</dbReference>
<dbReference type="Gene3D" id="3.30.70.330">
    <property type="match status" value="2"/>
</dbReference>
<evidence type="ECO:0000256" key="2">
    <source>
        <dbReference type="ARBA" id="ARBA00022884"/>
    </source>
</evidence>
<evidence type="ECO:0000313" key="7">
    <source>
        <dbReference type="Proteomes" id="UP001189624"/>
    </source>
</evidence>
<evidence type="ECO:0000256" key="1">
    <source>
        <dbReference type="ARBA" id="ARBA00022737"/>
    </source>
</evidence>
<dbReference type="InterPro" id="IPR035979">
    <property type="entry name" value="RBD_domain_sf"/>
</dbReference>
<evidence type="ECO:0000259" key="5">
    <source>
        <dbReference type="PROSITE" id="PS50102"/>
    </source>
</evidence>
<sequence length="176" mass="19671">LYDHFNVVAQVVSIRICRDSSTQKSLGYGYVYFSNVQNAAKALYELNFSVLKGKPIRVMYSNRDPTLRRTGAANLFIKVPFADSSPLMSIIESFSACSLNLNLDKSIDHRDLFDVFATFGNILSCKVARDASGVSKDHAFVQYDNEDSAKEATDRLNGMLLNDKKVYVGPFMRMTG</sequence>
<feature type="domain" description="RRM" evidence="5">
    <location>
        <begin position="102"/>
        <end position="173"/>
    </location>
</feature>
<proteinExistence type="predicted"/>
<name>A0AA86SXP9_9FABA</name>
<evidence type="ECO:0000259" key="4">
    <source>
        <dbReference type="PROSITE" id="PS50006"/>
    </source>
</evidence>
<feature type="non-terminal residue" evidence="6">
    <location>
        <position position="1"/>
    </location>
</feature>
<accession>A0AA86SXP9</accession>
<dbReference type="SMART" id="SM00360">
    <property type="entry name" value="RRM"/>
    <property type="match status" value="2"/>
</dbReference>
<dbReference type="AlphaFoldDB" id="A0AA86SXP9"/>
<evidence type="ECO:0000313" key="6">
    <source>
        <dbReference type="EMBL" id="CAJ1974832.1"/>
    </source>
</evidence>
<dbReference type="EMBL" id="OY731406">
    <property type="protein sequence ID" value="CAJ1974832.1"/>
    <property type="molecule type" value="Genomic_DNA"/>
</dbReference>
<dbReference type="InterPro" id="IPR012677">
    <property type="entry name" value="Nucleotide-bd_a/b_plait_sf"/>
</dbReference>
<gene>
    <name evidence="6" type="ORF">AYBTSS11_LOCUS26917</name>
</gene>
<dbReference type="SUPFAM" id="SSF54928">
    <property type="entry name" value="RNA-binding domain, RBD"/>
    <property type="match status" value="2"/>
</dbReference>
<feature type="domain" description="FHA" evidence="4">
    <location>
        <begin position="117"/>
        <end position="166"/>
    </location>
</feature>
<keyword evidence="7" id="KW-1185">Reference proteome</keyword>
<dbReference type="InterPro" id="IPR000504">
    <property type="entry name" value="RRM_dom"/>
</dbReference>
<feature type="domain" description="RRM" evidence="5">
    <location>
        <begin position="1"/>
        <end position="63"/>
    </location>
</feature>
<dbReference type="InterPro" id="IPR000253">
    <property type="entry name" value="FHA_dom"/>
</dbReference>
<dbReference type="PROSITE" id="PS50102">
    <property type="entry name" value="RRM"/>
    <property type="match status" value="2"/>
</dbReference>
<reference evidence="6" key="1">
    <citation type="submission" date="2023-10" db="EMBL/GenBank/DDBJ databases">
        <authorList>
            <person name="Domelevo Entfellner J.-B."/>
        </authorList>
    </citation>
    <scope>NUCLEOTIDE SEQUENCE</scope>
</reference>